<feature type="domain" description="CorA-like transporter" evidence="2">
    <location>
        <begin position="2"/>
        <end position="170"/>
    </location>
</feature>
<accession>A0AAN7ABM8</accession>
<reference evidence="3" key="2">
    <citation type="submission" date="2023-05" db="EMBL/GenBank/DDBJ databases">
        <authorList>
            <consortium name="Lawrence Berkeley National Laboratory"/>
            <person name="Steindorff A."/>
            <person name="Hensen N."/>
            <person name="Bonometti L."/>
            <person name="Westerberg I."/>
            <person name="Brannstrom I.O."/>
            <person name="Guillou S."/>
            <person name="Cros-Aarteil S."/>
            <person name="Calhoun S."/>
            <person name="Haridas S."/>
            <person name="Kuo A."/>
            <person name="Mondo S."/>
            <person name="Pangilinan J."/>
            <person name="Riley R."/>
            <person name="Labutti K."/>
            <person name="Andreopoulos B."/>
            <person name="Lipzen A."/>
            <person name="Chen C."/>
            <person name="Yanf M."/>
            <person name="Daum C."/>
            <person name="Ng V."/>
            <person name="Clum A."/>
            <person name="Ohm R."/>
            <person name="Martin F."/>
            <person name="Silar P."/>
            <person name="Natvig D."/>
            <person name="Lalanne C."/>
            <person name="Gautier V."/>
            <person name="Ament-Velasquez S.L."/>
            <person name="Kruys A."/>
            <person name="Hutchinson M.I."/>
            <person name="Powell A.J."/>
            <person name="Barry K."/>
            <person name="Miller A.N."/>
            <person name="Grigoriev I.V."/>
            <person name="Debuchy R."/>
            <person name="Gladieux P."/>
            <person name="Thoren M.H."/>
            <person name="Johannesson H."/>
        </authorList>
    </citation>
    <scope>NUCLEOTIDE SEQUENCE</scope>
    <source>
        <strain evidence="3">PSN309</strain>
    </source>
</reference>
<organism evidence="3 4">
    <name type="scientific">Podospora australis</name>
    <dbReference type="NCBI Taxonomy" id="1536484"/>
    <lineage>
        <taxon>Eukaryota</taxon>
        <taxon>Fungi</taxon>
        <taxon>Dikarya</taxon>
        <taxon>Ascomycota</taxon>
        <taxon>Pezizomycotina</taxon>
        <taxon>Sordariomycetes</taxon>
        <taxon>Sordariomycetidae</taxon>
        <taxon>Sordariales</taxon>
        <taxon>Podosporaceae</taxon>
        <taxon>Podospora</taxon>
    </lineage>
</organism>
<dbReference type="InterPro" id="IPR058257">
    <property type="entry name" value="CorA-like_dom"/>
</dbReference>
<keyword evidence="1" id="KW-1133">Transmembrane helix</keyword>
<dbReference type="EMBL" id="MU864622">
    <property type="protein sequence ID" value="KAK4182691.1"/>
    <property type="molecule type" value="Genomic_DNA"/>
</dbReference>
<reference evidence="3" key="1">
    <citation type="journal article" date="2023" name="Mol. Phylogenet. Evol.">
        <title>Genome-scale phylogeny and comparative genomics of the fungal order Sordariales.</title>
        <authorList>
            <person name="Hensen N."/>
            <person name="Bonometti L."/>
            <person name="Westerberg I."/>
            <person name="Brannstrom I.O."/>
            <person name="Guillou S."/>
            <person name="Cros-Aarteil S."/>
            <person name="Calhoun S."/>
            <person name="Haridas S."/>
            <person name="Kuo A."/>
            <person name="Mondo S."/>
            <person name="Pangilinan J."/>
            <person name="Riley R."/>
            <person name="LaButti K."/>
            <person name="Andreopoulos B."/>
            <person name="Lipzen A."/>
            <person name="Chen C."/>
            <person name="Yan M."/>
            <person name="Daum C."/>
            <person name="Ng V."/>
            <person name="Clum A."/>
            <person name="Steindorff A."/>
            <person name="Ohm R.A."/>
            <person name="Martin F."/>
            <person name="Silar P."/>
            <person name="Natvig D.O."/>
            <person name="Lalanne C."/>
            <person name="Gautier V."/>
            <person name="Ament-Velasquez S.L."/>
            <person name="Kruys A."/>
            <person name="Hutchinson M.I."/>
            <person name="Powell A.J."/>
            <person name="Barry K."/>
            <person name="Miller A.N."/>
            <person name="Grigoriev I.V."/>
            <person name="Debuchy R."/>
            <person name="Gladieux P."/>
            <person name="Hiltunen Thoren M."/>
            <person name="Johannesson H."/>
        </authorList>
    </citation>
    <scope>NUCLEOTIDE SEQUENCE</scope>
    <source>
        <strain evidence="3">PSN309</strain>
    </source>
</reference>
<proteinExistence type="predicted"/>
<dbReference type="Gene3D" id="1.20.58.340">
    <property type="entry name" value="Magnesium transport protein CorA, transmembrane region"/>
    <property type="match status" value="1"/>
</dbReference>
<name>A0AAN7ABM8_9PEZI</name>
<sequence length="391" mass="44564">MSITVNMFHRVYKSHGIMPHFLKTLKGFGRKISSKDQDFMAAYSHLSNGNLPTRRRVSSGDAMFLAENEAESLHLVSNLCYNVRHFELHGRPQLEDPWSCRQSAIHHSFKFQDQNSHWVIVQPPALLDSAVKRSNLTNNAHPMSLHIQYLAASTDSWRAYLAYIEAKLIELDNEISIHRPYAEFGLDFKSKQRIHHLRGKLLNALSILRNTTSILAAITAHECRVADMCEISELSRKDFGCELANIGGEVHNHIQTCEKLLGRSSDIRLMYDDILKLGGQELLQENGRKLTQIAESSMAESQTMNSIAHKTFQDARTTRIVTVVAMIYLPVNLVISFFSTTLVWFEDDVTMRVHKESWIIVVATLVLTACTLMVYMLLTRRSKSFFARLSL</sequence>
<comment type="caution">
    <text evidence="3">The sequence shown here is derived from an EMBL/GenBank/DDBJ whole genome shotgun (WGS) entry which is preliminary data.</text>
</comment>
<dbReference type="AlphaFoldDB" id="A0AAN7ABM8"/>
<keyword evidence="1" id="KW-0812">Transmembrane</keyword>
<feature type="transmembrane region" description="Helical" evidence="1">
    <location>
        <begin position="357"/>
        <end position="378"/>
    </location>
</feature>
<evidence type="ECO:0000313" key="4">
    <source>
        <dbReference type="Proteomes" id="UP001302126"/>
    </source>
</evidence>
<evidence type="ECO:0000313" key="3">
    <source>
        <dbReference type="EMBL" id="KAK4182691.1"/>
    </source>
</evidence>
<dbReference type="Proteomes" id="UP001302126">
    <property type="component" value="Unassembled WGS sequence"/>
</dbReference>
<keyword evidence="4" id="KW-1185">Reference proteome</keyword>
<evidence type="ECO:0000259" key="2">
    <source>
        <dbReference type="Pfam" id="PF26616"/>
    </source>
</evidence>
<evidence type="ECO:0000256" key="1">
    <source>
        <dbReference type="SAM" id="Phobius"/>
    </source>
</evidence>
<keyword evidence="1" id="KW-0472">Membrane</keyword>
<gene>
    <name evidence="3" type="ORF">QBC35DRAFT_147113</name>
</gene>
<feature type="transmembrane region" description="Helical" evidence="1">
    <location>
        <begin position="320"/>
        <end position="345"/>
    </location>
</feature>
<dbReference type="Pfam" id="PF26616">
    <property type="entry name" value="CorA-like"/>
    <property type="match status" value="1"/>
</dbReference>
<protein>
    <recommendedName>
        <fullName evidence="2">CorA-like transporter domain-containing protein</fullName>
    </recommendedName>
</protein>